<dbReference type="InterPro" id="IPR000073">
    <property type="entry name" value="AB_hydrolase_1"/>
</dbReference>
<evidence type="ECO:0000259" key="1">
    <source>
        <dbReference type="Pfam" id="PF00561"/>
    </source>
</evidence>
<reference evidence="2 3" key="1">
    <citation type="journal article" date="2024" name="Nat. Commun.">
        <title>Phylogenomics reveals the evolutionary origins of lichenization in chlorophyte algae.</title>
        <authorList>
            <person name="Puginier C."/>
            <person name="Libourel C."/>
            <person name="Otte J."/>
            <person name="Skaloud P."/>
            <person name="Haon M."/>
            <person name="Grisel S."/>
            <person name="Petersen M."/>
            <person name="Berrin J.G."/>
            <person name="Delaux P.M."/>
            <person name="Dal Grande F."/>
            <person name="Keller J."/>
        </authorList>
    </citation>
    <scope>NUCLEOTIDE SEQUENCE [LARGE SCALE GENOMIC DNA]</scope>
    <source>
        <strain evidence="2 3">SAG 2043</strain>
    </source>
</reference>
<name>A0AAW1Q0X9_9CHLO</name>
<dbReference type="PRINTS" id="PR00111">
    <property type="entry name" value="ABHYDROLASE"/>
</dbReference>
<sequence>MCIAQDKKVSTALSSYTPFAWEPGRQFTSKFITVSGYQAHYLEAGAGDPVILLASPVIIARSYRSTVNALAKKYKVLCVELPGCGRSDLVEEPWTHKNYAKWVTEFMDAMHIDQAPVIGHSDSGAPVVGLARFYPTRVSHIILVDVIGVNAPDSLPRLLTARMIDAFMELQFSIPGIFQGALNGFRHTRNFLNQIRVAAVLDLSEEAAQITTPTLLGWGRRDWTIPVSCAAKYYKLITSSSVYICSKGCHNWLIERPEEFLKVVSEFLERPAGSPATVAVTEGCFAERTHSKSD</sequence>
<dbReference type="AlphaFoldDB" id="A0AAW1Q0X9"/>
<dbReference type="PANTHER" id="PTHR43798:SF33">
    <property type="entry name" value="HYDROLASE, PUTATIVE (AFU_ORTHOLOGUE AFUA_2G14860)-RELATED"/>
    <property type="match status" value="1"/>
</dbReference>
<dbReference type="GO" id="GO:0016020">
    <property type="term" value="C:membrane"/>
    <property type="evidence" value="ECO:0007669"/>
    <property type="project" value="TreeGrafter"/>
</dbReference>
<dbReference type="Gene3D" id="3.40.50.1820">
    <property type="entry name" value="alpha/beta hydrolase"/>
    <property type="match status" value="1"/>
</dbReference>
<dbReference type="Pfam" id="PF00561">
    <property type="entry name" value="Abhydrolase_1"/>
    <property type="match status" value="1"/>
</dbReference>
<comment type="caution">
    <text evidence="2">The sequence shown here is derived from an EMBL/GenBank/DDBJ whole genome shotgun (WGS) entry which is preliminary data.</text>
</comment>
<organism evidence="2 3">
    <name type="scientific">[Myrmecia] bisecta</name>
    <dbReference type="NCBI Taxonomy" id="41462"/>
    <lineage>
        <taxon>Eukaryota</taxon>
        <taxon>Viridiplantae</taxon>
        <taxon>Chlorophyta</taxon>
        <taxon>core chlorophytes</taxon>
        <taxon>Trebouxiophyceae</taxon>
        <taxon>Trebouxiales</taxon>
        <taxon>Trebouxiaceae</taxon>
        <taxon>Myrmecia</taxon>
    </lineage>
</organism>
<dbReference type="Proteomes" id="UP001489004">
    <property type="component" value="Unassembled WGS sequence"/>
</dbReference>
<evidence type="ECO:0000313" key="2">
    <source>
        <dbReference type="EMBL" id="KAK9814118.1"/>
    </source>
</evidence>
<proteinExistence type="predicted"/>
<feature type="domain" description="AB hydrolase-1" evidence="1">
    <location>
        <begin position="62"/>
        <end position="157"/>
    </location>
</feature>
<dbReference type="PANTHER" id="PTHR43798">
    <property type="entry name" value="MONOACYLGLYCEROL LIPASE"/>
    <property type="match status" value="1"/>
</dbReference>
<keyword evidence="3" id="KW-1185">Reference proteome</keyword>
<protein>
    <recommendedName>
        <fullName evidence="1">AB hydrolase-1 domain-containing protein</fullName>
    </recommendedName>
</protein>
<dbReference type="InterPro" id="IPR050266">
    <property type="entry name" value="AB_hydrolase_sf"/>
</dbReference>
<gene>
    <name evidence="2" type="ORF">WJX72_000954</name>
</gene>
<evidence type="ECO:0000313" key="3">
    <source>
        <dbReference type="Proteomes" id="UP001489004"/>
    </source>
</evidence>
<dbReference type="SUPFAM" id="SSF53474">
    <property type="entry name" value="alpha/beta-Hydrolases"/>
    <property type="match status" value="1"/>
</dbReference>
<dbReference type="InterPro" id="IPR029058">
    <property type="entry name" value="AB_hydrolase_fold"/>
</dbReference>
<dbReference type="EMBL" id="JALJOR010000007">
    <property type="protein sequence ID" value="KAK9814118.1"/>
    <property type="molecule type" value="Genomic_DNA"/>
</dbReference>
<accession>A0AAW1Q0X9</accession>